<reference evidence="1 2" key="1">
    <citation type="submission" date="2019-03" db="EMBL/GenBank/DDBJ databases">
        <title>First draft genome of Liparis tanakae, snailfish: a comprehensive survey of snailfish specific genes.</title>
        <authorList>
            <person name="Kim W."/>
            <person name="Song I."/>
            <person name="Jeong J.-H."/>
            <person name="Kim D."/>
            <person name="Kim S."/>
            <person name="Ryu S."/>
            <person name="Song J.Y."/>
            <person name="Lee S.K."/>
        </authorList>
    </citation>
    <scope>NUCLEOTIDE SEQUENCE [LARGE SCALE GENOMIC DNA]</scope>
    <source>
        <tissue evidence="1">Muscle</tissue>
    </source>
</reference>
<sequence length="113" mass="12503">MDDFSSRLLRQVECTGENNTDKLNTFYLHSGQQPALLLLLFITLKEDPWRVFTVPRFPLGSACFHAPLAKRAGAFVVGGELLRVDCPSSAQFECTQQDLDGPQSQGLSSQEAE</sequence>
<comment type="caution">
    <text evidence="1">The sequence shown here is derived from an EMBL/GenBank/DDBJ whole genome shotgun (WGS) entry which is preliminary data.</text>
</comment>
<organism evidence="1 2">
    <name type="scientific">Liparis tanakae</name>
    <name type="common">Tanaka's snailfish</name>
    <dbReference type="NCBI Taxonomy" id="230148"/>
    <lineage>
        <taxon>Eukaryota</taxon>
        <taxon>Metazoa</taxon>
        <taxon>Chordata</taxon>
        <taxon>Craniata</taxon>
        <taxon>Vertebrata</taxon>
        <taxon>Euteleostomi</taxon>
        <taxon>Actinopterygii</taxon>
        <taxon>Neopterygii</taxon>
        <taxon>Teleostei</taxon>
        <taxon>Neoteleostei</taxon>
        <taxon>Acanthomorphata</taxon>
        <taxon>Eupercaria</taxon>
        <taxon>Perciformes</taxon>
        <taxon>Cottioidei</taxon>
        <taxon>Cottales</taxon>
        <taxon>Liparidae</taxon>
        <taxon>Liparis</taxon>
    </lineage>
</organism>
<keyword evidence="2" id="KW-1185">Reference proteome</keyword>
<evidence type="ECO:0000313" key="1">
    <source>
        <dbReference type="EMBL" id="TNN88335.1"/>
    </source>
</evidence>
<gene>
    <name evidence="1" type="ORF">EYF80_001551</name>
</gene>
<dbReference type="Proteomes" id="UP000314294">
    <property type="component" value="Unassembled WGS sequence"/>
</dbReference>
<protein>
    <submittedName>
        <fullName evidence="1">Uncharacterized protein</fullName>
    </submittedName>
</protein>
<name>A0A4Z2JDI1_9TELE</name>
<accession>A0A4Z2JDI1</accession>
<dbReference type="AlphaFoldDB" id="A0A4Z2JDI1"/>
<proteinExistence type="predicted"/>
<evidence type="ECO:0000313" key="2">
    <source>
        <dbReference type="Proteomes" id="UP000314294"/>
    </source>
</evidence>
<dbReference type="EMBL" id="SRLO01000006">
    <property type="protein sequence ID" value="TNN88335.1"/>
    <property type="molecule type" value="Genomic_DNA"/>
</dbReference>